<gene>
    <name evidence="1" type="ORF">B5M45_26515</name>
</gene>
<proteinExistence type="predicted"/>
<evidence type="ECO:0000313" key="1">
    <source>
        <dbReference type="EMBL" id="ORJ54800.1"/>
    </source>
</evidence>
<evidence type="ECO:0000313" key="2">
    <source>
        <dbReference type="Proteomes" id="UP000193040"/>
    </source>
</evidence>
<comment type="caution">
    <text evidence="1">The sequence shown here is derived from an EMBL/GenBank/DDBJ whole genome shotgun (WGS) entry which is preliminary data.</text>
</comment>
<dbReference type="AlphaFoldDB" id="A0A1X0XPM0"/>
<reference evidence="1 2" key="1">
    <citation type="submission" date="2017-03" db="EMBL/GenBank/DDBJ databases">
        <title>Genomic insights into Mycobacterium simiae human colonization.</title>
        <authorList>
            <person name="Steffani J.L."/>
            <person name="Brunck M.E."/>
            <person name="Cruz E."/>
            <person name="Montiel R."/>
            <person name="Barona F."/>
        </authorList>
    </citation>
    <scope>NUCLEOTIDE SEQUENCE [LARGE SCALE GENOMIC DNA]</scope>
    <source>
        <strain evidence="1 2">MsiGto</strain>
    </source>
</reference>
<dbReference type="EMBL" id="MZZM01000033">
    <property type="protein sequence ID" value="ORJ54800.1"/>
    <property type="molecule type" value="Genomic_DNA"/>
</dbReference>
<keyword evidence="2" id="KW-1185">Reference proteome</keyword>
<protein>
    <submittedName>
        <fullName evidence="1">Uncharacterized protein</fullName>
    </submittedName>
</protein>
<name>A0A1X0XPM0_MYCSI</name>
<dbReference type="Proteomes" id="UP000193040">
    <property type="component" value="Unassembled WGS sequence"/>
</dbReference>
<sequence>MAAVREIDYLLEAGVADQQARQPWDIERVRVLVHTVAQQAWDLAQQLRGLPARYSAAPQVQAADSYASAAASVYSAFLQRIAAANERLASRGDSRDSDVVDVVAAMLDDHPWRTAG</sequence>
<organism evidence="1 2">
    <name type="scientific">Mycobacterium simiae</name>
    <name type="common">Mycobacterium habana</name>
    <dbReference type="NCBI Taxonomy" id="1784"/>
    <lineage>
        <taxon>Bacteria</taxon>
        <taxon>Bacillati</taxon>
        <taxon>Actinomycetota</taxon>
        <taxon>Actinomycetes</taxon>
        <taxon>Mycobacteriales</taxon>
        <taxon>Mycobacteriaceae</taxon>
        <taxon>Mycobacterium</taxon>
        <taxon>Mycobacterium simiae complex</taxon>
    </lineage>
</organism>
<accession>A0A1X0XPM0</accession>